<accession>F9D7A9</accession>
<dbReference type="Proteomes" id="UP000007820">
    <property type="component" value="Unassembled WGS sequence"/>
</dbReference>
<dbReference type="STRING" id="908937.Prede_2483"/>
<dbReference type="AlphaFoldDB" id="F9D7A9"/>
<proteinExistence type="predicted"/>
<gene>
    <name evidence="1" type="ORF">HMPREF9136_2737</name>
</gene>
<comment type="caution">
    <text evidence="1">The sequence shown here is derived from an EMBL/GenBank/DDBJ whole genome shotgun (WGS) entry which is preliminary data.</text>
</comment>
<reference evidence="1 2" key="1">
    <citation type="submission" date="2011-04" db="EMBL/GenBank/DDBJ databases">
        <authorList>
            <person name="Muzny D."/>
            <person name="Qin X."/>
            <person name="Deng J."/>
            <person name="Jiang H."/>
            <person name="Liu Y."/>
            <person name="Qu J."/>
            <person name="Song X.-Z."/>
            <person name="Zhang L."/>
            <person name="Thornton R."/>
            <person name="Coyle M."/>
            <person name="Francisco L."/>
            <person name="Jackson L."/>
            <person name="Javaid M."/>
            <person name="Korchina V."/>
            <person name="Kovar C."/>
            <person name="Mata R."/>
            <person name="Mathew T."/>
            <person name="Ngo R."/>
            <person name="Nguyen L."/>
            <person name="Nguyen N."/>
            <person name="Okwuonu G."/>
            <person name="Ongeri F."/>
            <person name="Pham C."/>
            <person name="Simmons D."/>
            <person name="Wilczek-Boney K."/>
            <person name="Hale W."/>
            <person name="Jakkamsetti A."/>
            <person name="Pham P."/>
            <person name="Ruth R."/>
            <person name="San Lucas F."/>
            <person name="Warren J."/>
            <person name="Zhang J."/>
            <person name="Zhao Z."/>
            <person name="Zhou C."/>
            <person name="Zhu D."/>
            <person name="Lee S."/>
            <person name="Bess C."/>
            <person name="Blankenburg K."/>
            <person name="Forbes L."/>
            <person name="Fu Q."/>
            <person name="Gubbala S."/>
            <person name="Hirani K."/>
            <person name="Jayaseelan J.C."/>
            <person name="Lara F."/>
            <person name="Munidasa M."/>
            <person name="Palculict T."/>
            <person name="Patil S."/>
            <person name="Pu L.-L."/>
            <person name="Saada N."/>
            <person name="Tang L."/>
            <person name="Weissenberger G."/>
            <person name="Zhu Y."/>
            <person name="Hemphill L."/>
            <person name="Shang Y."/>
            <person name="Youmans B."/>
            <person name="Ayvaz T."/>
            <person name="Ross M."/>
            <person name="Santibanez J."/>
            <person name="Aqrawi P."/>
            <person name="Gross S."/>
            <person name="Joshi V."/>
            <person name="Fowler G."/>
            <person name="Nazareth L."/>
            <person name="Reid J."/>
            <person name="Worley K."/>
            <person name="Petrosino J."/>
            <person name="Highlander S."/>
            <person name="Gibbs R."/>
        </authorList>
    </citation>
    <scope>NUCLEOTIDE SEQUENCE [LARGE SCALE GENOMIC DNA]</scope>
    <source>
        <strain evidence="1 2">DSM 3688</strain>
    </source>
</reference>
<evidence type="ECO:0000313" key="1">
    <source>
        <dbReference type="EMBL" id="EGQ11475.1"/>
    </source>
</evidence>
<organism evidence="1 2">
    <name type="scientific">Prevotella dentalis (strain ATCC 49559 / DSM 3688 / JCM 13448 / NCTC 12043 / ES 2772)</name>
    <name type="common">Mitsuokella dentalis</name>
    <dbReference type="NCBI Taxonomy" id="908937"/>
    <lineage>
        <taxon>Bacteria</taxon>
        <taxon>Pseudomonadati</taxon>
        <taxon>Bacteroidota</taxon>
        <taxon>Bacteroidia</taxon>
        <taxon>Bacteroidales</taxon>
        <taxon>Prevotellaceae</taxon>
        <taxon>Prevotella</taxon>
    </lineage>
</organism>
<evidence type="ECO:0000313" key="2">
    <source>
        <dbReference type="Proteomes" id="UP000007820"/>
    </source>
</evidence>
<name>F9D7A9_PREDD</name>
<dbReference type="EMBL" id="AFPW01000053">
    <property type="protein sequence ID" value="EGQ11475.1"/>
    <property type="molecule type" value="Genomic_DNA"/>
</dbReference>
<sequence length="136" mass="15699">MLNPKSELVMETKVKRMIQITNEDRAFLLKTFGVTREMIRYALVFDKKHGRSDLAKRIRTVALQRGGKLMNLIPECETIHDANGMMRQQFENGAQIELNKSTAWLRVTDRHGKHVREVSCPTIQQLYIEQVFAAGL</sequence>
<protein>
    <submittedName>
        <fullName evidence="1">Uncharacterized protein</fullName>
    </submittedName>
</protein>